<dbReference type="RefSeq" id="WP_143158570.1">
    <property type="nucleotide sequence ID" value="NZ_FQYR01000003.1"/>
</dbReference>
<dbReference type="InParanoid" id="A0A1M6GI91"/>
<evidence type="ECO:0000313" key="1">
    <source>
        <dbReference type="EMBL" id="SHJ09621.1"/>
    </source>
</evidence>
<gene>
    <name evidence="1" type="ORF">SAMN02745181_1177</name>
</gene>
<name>A0A1M6GI91_9BACT</name>
<dbReference type="EMBL" id="FQYR01000003">
    <property type="protein sequence ID" value="SHJ09621.1"/>
    <property type="molecule type" value="Genomic_DNA"/>
</dbReference>
<keyword evidence="2" id="KW-1185">Reference proteome</keyword>
<proteinExistence type="predicted"/>
<organism evidence="1 2">
    <name type="scientific">Rubritalea squalenifaciens DSM 18772</name>
    <dbReference type="NCBI Taxonomy" id="1123071"/>
    <lineage>
        <taxon>Bacteria</taxon>
        <taxon>Pseudomonadati</taxon>
        <taxon>Verrucomicrobiota</taxon>
        <taxon>Verrucomicrobiia</taxon>
        <taxon>Verrucomicrobiales</taxon>
        <taxon>Rubritaleaceae</taxon>
        <taxon>Rubritalea</taxon>
    </lineage>
</organism>
<dbReference type="Proteomes" id="UP000184510">
    <property type="component" value="Unassembled WGS sequence"/>
</dbReference>
<protein>
    <submittedName>
        <fullName evidence="1">Uncharacterized protein</fullName>
    </submittedName>
</protein>
<reference evidence="1 2" key="1">
    <citation type="submission" date="2016-11" db="EMBL/GenBank/DDBJ databases">
        <authorList>
            <person name="Jaros S."/>
            <person name="Januszkiewicz K."/>
            <person name="Wedrychowicz H."/>
        </authorList>
    </citation>
    <scope>NUCLEOTIDE SEQUENCE [LARGE SCALE GENOMIC DNA]</scope>
    <source>
        <strain evidence="1 2">DSM 18772</strain>
    </source>
</reference>
<dbReference type="AlphaFoldDB" id="A0A1M6GI91"/>
<evidence type="ECO:0000313" key="2">
    <source>
        <dbReference type="Proteomes" id="UP000184510"/>
    </source>
</evidence>
<sequence length="297" mass="34088">MRASKTDEQHALIKLRELLKLSQRNLVAGFSGPYIGSVERGRAKVSRKLSEAIRKEHGAWIQPGFDVTDVYEAFGPEWEQEQHVVKKMSEGKVLFTGDYKSGEDLRAALQREEEGLAGKKSVHAVHVMPGKLTLKRYSEDSKAEYLSHRMRHEEDPKRHRLEKQKLNVLVEMLLDMSPDYESELKMYRSLSTAIEQVIAKHDLKDKVKAAYEARIQSLLDLFPGFEGAKKVNVIAVTKLMHRQKTPMDTPPKSDSFIDALVTPQDFELFKDWSREAMDKETWLRIYDEASEAARGED</sequence>
<accession>A0A1M6GI91</accession>